<evidence type="ECO:0000256" key="5">
    <source>
        <dbReference type="ARBA" id="ARBA00023014"/>
    </source>
</evidence>
<dbReference type="OMA" id="GYLHHVL"/>
<evidence type="ECO:0000259" key="6">
    <source>
        <dbReference type="Pfam" id="PF02256"/>
    </source>
</evidence>
<dbReference type="PANTHER" id="PTHR11615">
    <property type="entry name" value="NITRATE, FORMATE, IRON DEHYDROGENASE"/>
    <property type="match status" value="1"/>
</dbReference>
<keyword evidence="5" id="KW-0411">Iron-sulfur</keyword>
<accession>A0A0K9PDF3</accession>
<sequence>MSEKFSASLRIADLNDFIAPSQGCIVSLKGTKPPKFDKIENAVKPSPMSKQTKNDPVKISLKDCLACSGCITSAETVMLEKQSLEEFLSNIESEKAVIVSVSPQSRASLATHFNLSPSQVFKKLSTFFKDLGVKAVFDTSCSRDLTLAESCNEFIKKYKQHHMTNGKISTLPMLTSACPGWICYAEKTLGSYILPYISSVKSPQQVMGAAIKHHIYRKMNLLPEHIYHVSVMPCYDKKLEAARDDFVFSINEDGEMDHDRTGLNVAEVDSVLTSGEVLELIQLKSIDFKSLAETPLDRMLTNVDENGNLYGVRGGSGGYAETIFIHAAKILFDKQIKGPLDFQIIRNSDFREIILEVDGQIVLKFALCYGFRNLQNVVRKIKTGKCDYHFLEIMACPSGCLNGGGQIKPEKGQSAKQLIQSLEKSYMQDVYVADIFENPITKSLHDEWIGELGSEKAKVYLHTQYHPVEKSLASQLTNW</sequence>
<dbReference type="Gene3D" id="3.40.50.1780">
    <property type="match status" value="1"/>
</dbReference>
<dbReference type="Gene3D" id="3.40.950.10">
    <property type="entry name" value="Fe-only Hydrogenase (Larger Subunit), Chain L, domain 3"/>
    <property type="match status" value="1"/>
</dbReference>
<dbReference type="STRING" id="29655.A0A0K9PDF3"/>
<dbReference type="Proteomes" id="UP000036987">
    <property type="component" value="Unassembled WGS sequence"/>
</dbReference>
<dbReference type="GO" id="GO:0005829">
    <property type="term" value="C:cytosol"/>
    <property type="evidence" value="ECO:0000318"/>
    <property type="project" value="GO_Central"/>
</dbReference>
<reference evidence="9" key="1">
    <citation type="journal article" date="2016" name="Nature">
        <title>The genome of the seagrass Zostera marina reveals angiosperm adaptation to the sea.</title>
        <authorList>
            <person name="Olsen J.L."/>
            <person name="Rouze P."/>
            <person name="Verhelst B."/>
            <person name="Lin Y.-C."/>
            <person name="Bayer T."/>
            <person name="Collen J."/>
            <person name="Dattolo E."/>
            <person name="De Paoli E."/>
            <person name="Dittami S."/>
            <person name="Maumus F."/>
            <person name="Michel G."/>
            <person name="Kersting A."/>
            <person name="Lauritano C."/>
            <person name="Lohaus R."/>
            <person name="Toepel M."/>
            <person name="Tonon T."/>
            <person name="Vanneste K."/>
            <person name="Amirebrahimi M."/>
            <person name="Brakel J."/>
            <person name="Bostroem C."/>
            <person name="Chovatia M."/>
            <person name="Grimwood J."/>
            <person name="Jenkins J.W."/>
            <person name="Jueterbock A."/>
            <person name="Mraz A."/>
            <person name="Stam W.T."/>
            <person name="Tice H."/>
            <person name="Bornberg-Bauer E."/>
            <person name="Green P.J."/>
            <person name="Pearson G.A."/>
            <person name="Procaccini G."/>
            <person name="Duarte C.M."/>
            <person name="Schmutz J."/>
            <person name="Reusch T.B.H."/>
            <person name="Van de Peer Y."/>
        </authorList>
    </citation>
    <scope>NUCLEOTIDE SEQUENCE [LARGE SCALE GENOMIC DNA]</scope>
    <source>
        <strain evidence="9">cv. Finnish</strain>
    </source>
</reference>
<keyword evidence="4" id="KW-0408">Iron</keyword>
<dbReference type="InterPro" id="IPR009016">
    <property type="entry name" value="Fe_hydrogenase"/>
</dbReference>
<keyword evidence="9" id="KW-1185">Reference proteome</keyword>
<protein>
    <submittedName>
        <fullName evidence="8">Cytosolic Fe-S cluster assembly factor NAR1</fullName>
    </submittedName>
</protein>
<gene>
    <name evidence="8" type="ORF">ZOSMA_27G00560</name>
</gene>
<dbReference type="FunFam" id="3.30.70.20:FF:000042">
    <property type="entry name" value="Cytosolic Fe-S cluster assembly factor NAR1"/>
    <property type="match status" value="1"/>
</dbReference>
<dbReference type="Pfam" id="PF02906">
    <property type="entry name" value="Fe_hyd_lg_C"/>
    <property type="match status" value="1"/>
</dbReference>
<dbReference type="InterPro" id="IPR050340">
    <property type="entry name" value="Cytosolic_Fe-S_CAF"/>
</dbReference>
<dbReference type="AlphaFoldDB" id="A0A0K9PDF3"/>
<feature type="domain" description="Iron hydrogenase small subunit" evidence="6">
    <location>
        <begin position="437"/>
        <end position="467"/>
    </location>
</feature>
<dbReference type="InterPro" id="IPR004108">
    <property type="entry name" value="Fe_hydrogenase_lsu_C"/>
</dbReference>
<name>A0A0K9PDF3_ZOSMR</name>
<dbReference type="InterPro" id="IPR003149">
    <property type="entry name" value="Fe_hydrogenase_ssu"/>
</dbReference>
<evidence type="ECO:0000313" key="8">
    <source>
        <dbReference type="EMBL" id="KMZ67009.1"/>
    </source>
</evidence>
<evidence type="ECO:0000256" key="3">
    <source>
        <dbReference type="ARBA" id="ARBA00022723"/>
    </source>
</evidence>
<comment type="similarity">
    <text evidence="1">Belongs to the NARF family.</text>
</comment>
<comment type="caution">
    <text evidence="8">The sequence shown here is derived from an EMBL/GenBank/DDBJ whole genome shotgun (WGS) entry which is preliminary data.</text>
</comment>
<proteinExistence type="inferred from homology"/>
<dbReference type="GO" id="GO:0046872">
    <property type="term" value="F:metal ion binding"/>
    <property type="evidence" value="ECO:0007669"/>
    <property type="project" value="UniProtKB-KW"/>
</dbReference>
<dbReference type="EMBL" id="LFYR01000932">
    <property type="protein sequence ID" value="KMZ67009.1"/>
    <property type="molecule type" value="Genomic_DNA"/>
</dbReference>
<keyword evidence="2" id="KW-0004">4Fe-4S</keyword>
<organism evidence="8 9">
    <name type="scientific">Zostera marina</name>
    <name type="common">Eelgrass</name>
    <dbReference type="NCBI Taxonomy" id="29655"/>
    <lineage>
        <taxon>Eukaryota</taxon>
        <taxon>Viridiplantae</taxon>
        <taxon>Streptophyta</taxon>
        <taxon>Embryophyta</taxon>
        <taxon>Tracheophyta</taxon>
        <taxon>Spermatophyta</taxon>
        <taxon>Magnoliopsida</taxon>
        <taxon>Liliopsida</taxon>
        <taxon>Zosteraceae</taxon>
        <taxon>Zostera</taxon>
    </lineage>
</organism>
<keyword evidence="3" id="KW-0479">Metal-binding</keyword>
<evidence type="ECO:0000313" key="9">
    <source>
        <dbReference type="Proteomes" id="UP000036987"/>
    </source>
</evidence>
<evidence type="ECO:0000256" key="2">
    <source>
        <dbReference type="ARBA" id="ARBA00022485"/>
    </source>
</evidence>
<feature type="domain" description="Iron hydrogenase large subunit C-terminal" evidence="7">
    <location>
        <begin position="95"/>
        <end position="404"/>
    </location>
</feature>
<dbReference type="SUPFAM" id="SSF53920">
    <property type="entry name" value="Fe-only hydrogenase"/>
    <property type="match status" value="1"/>
</dbReference>
<evidence type="ECO:0000256" key="1">
    <source>
        <dbReference type="ARBA" id="ARBA00006596"/>
    </source>
</evidence>
<evidence type="ECO:0000259" key="7">
    <source>
        <dbReference type="Pfam" id="PF02906"/>
    </source>
</evidence>
<dbReference type="Pfam" id="PF02256">
    <property type="entry name" value="Fe_hyd_SSU"/>
    <property type="match status" value="1"/>
</dbReference>
<evidence type="ECO:0000256" key="4">
    <source>
        <dbReference type="ARBA" id="ARBA00023004"/>
    </source>
</evidence>
<dbReference type="GO" id="GO:0051539">
    <property type="term" value="F:4 iron, 4 sulfur cluster binding"/>
    <property type="evidence" value="ECO:0007669"/>
    <property type="project" value="UniProtKB-KW"/>
</dbReference>
<dbReference type="OrthoDB" id="10253113at2759"/>